<evidence type="ECO:0000313" key="3">
    <source>
        <dbReference type="Proteomes" id="UP001283361"/>
    </source>
</evidence>
<organism evidence="2 3">
    <name type="scientific">Elysia crispata</name>
    <name type="common">lettuce slug</name>
    <dbReference type="NCBI Taxonomy" id="231223"/>
    <lineage>
        <taxon>Eukaryota</taxon>
        <taxon>Metazoa</taxon>
        <taxon>Spiralia</taxon>
        <taxon>Lophotrochozoa</taxon>
        <taxon>Mollusca</taxon>
        <taxon>Gastropoda</taxon>
        <taxon>Heterobranchia</taxon>
        <taxon>Euthyneura</taxon>
        <taxon>Panpulmonata</taxon>
        <taxon>Sacoglossa</taxon>
        <taxon>Placobranchoidea</taxon>
        <taxon>Plakobranchidae</taxon>
        <taxon>Elysia</taxon>
    </lineage>
</organism>
<name>A0AAE0ZMQ5_9GAST</name>
<proteinExistence type="predicted"/>
<reference evidence="2" key="1">
    <citation type="journal article" date="2023" name="G3 (Bethesda)">
        <title>A reference genome for the long-term kleptoplast-retaining sea slug Elysia crispata morphotype clarki.</title>
        <authorList>
            <person name="Eastman K.E."/>
            <person name="Pendleton A.L."/>
            <person name="Shaikh M.A."/>
            <person name="Suttiyut T."/>
            <person name="Ogas R."/>
            <person name="Tomko P."/>
            <person name="Gavelis G."/>
            <person name="Widhalm J.R."/>
            <person name="Wisecaver J.H."/>
        </authorList>
    </citation>
    <scope>NUCLEOTIDE SEQUENCE</scope>
    <source>
        <strain evidence="2">ECLA1</strain>
    </source>
</reference>
<protein>
    <submittedName>
        <fullName evidence="2">Uncharacterized protein</fullName>
    </submittedName>
</protein>
<sequence>MFRPGARGGHGGLPFAVTCCRFNRASREISDLPQTLNQLPVRQNTVGRLGFHSLPPTEAYREQSGEKRLGEGRAQGGGGVDAGVVSWIIEYPIGWAWHNRVGAGSSQHISSQ</sequence>
<gene>
    <name evidence="2" type="ORF">RRG08_011280</name>
</gene>
<evidence type="ECO:0000313" key="2">
    <source>
        <dbReference type="EMBL" id="KAK3772298.1"/>
    </source>
</evidence>
<accession>A0AAE0ZMQ5</accession>
<keyword evidence="3" id="KW-1185">Reference proteome</keyword>
<dbReference type="EMBL" id="JAWDGP010003640">
    <property type="protein sequence ID" value="KAK3772298.1"/>
    <property type="molecule type" value="Genomic_DNA"/>
</dbReference>
<dbReference type="AlphaFoldDB" id="A0AAE0ZMQ5"/>
<dbReference type="Proteomes" id="UP001283361">
    <property type="component" value="Unassembled WGS sequence"/>
</dbReference>
<evidence type="ECO:0000256" key="1">
    <source>
        <dbReference type="SAM" id="MobiDB-lite"/>
    </source>
</evidence>
<feature type="region of interest" description="Disordered" evidence="1">
    <location>
        <begin position="52"/>
        <end position="77"/>
    </location>
</feature>
<feature type="compositionally biased region" description="Basic and acidic residues" evidence="1">
    <location>
        <begin position="59"/>
        <end position="71"/>
    </location>
</feature>
<comment type="caution">
    <text evidence="2">The sequence shown here is derived from an EMBL/GenBank/DDBJ whole genome shotgun (WGS) entry which is preliminary data.</text>
</comment>